<protein>
    <submittedName>
        <fullName evidence="10">SusC/RagA family TonB-linked outer membrane protein</fullName>
    </submittedName>
</protein>
<keyword evidence="8" id="KW-1133">Transmembrane helix</keyword>
<dbReference type="EMBL" id="AP025316">
    <property type="protein sequence ID" value="BDD11890.1"/>
    <property type="molecule type" value="Genomic_DNA"/>
</dbReference>
<dbReference type="NCBIfam" id="TIGR04057">
    <property type="entry name" value="SusC_RagA_signa"/>
    <property type="match status" value="1"/>
</dbReference>
<evidence type="ECO:0000259" key="9">
    <source>
        <dbReference type="Pfam" id="PF07715"/>
    </source>
</evidence>
<dbReference type="GO" id="GO:0009279">
    <property type="term" value="C:cell outer membrane"/>
    <property type="evidence" value="ECO:0007669"/>
    <property type="project" value="UniProtKB-SubCell"/>
</dbReference>
<dbReference type="Pfam" id="PF07715">
    <property type="entry name" value="Plug"/>
    <property type="match status" value="1"/>
</dbReference>
<evidence type="ECO:0000256" key="6">
    <source>
        <dbReference type="ARBA" id="ARBA00023237"/>
    </source>
</evidence>
<dbReference type="Gene3D" id="2.40.170.20">
    <property type="entry name" value="TonB-dependent receptor, beta-barrel domain"/>
    <property type="match status" value="1"/>
</dbReference>
<geneLocation type="plasmid" evidence="10 11">
    <name>pFA2</name>
</geneLocation>
<evidence type="ECO:0000256" key="8">
    <source>
        <dbReference type="SAM" id="Phobius"/>
    </source>
</evidence>
<dbReference type="Proteomes" id="UP001348817">
    <property type="component" value="Plasmid pFA2"/>
</dbReference>
<dbReference type="InterPro" id="IPR039426">
    <property type="entry name" value="TonB-dep_rcpt-like"/>
</dbReference>
<evidence type="ECO:0000256" key="7">
    <source>
        <dbReference type="PROSITE-ProRule" id="PRU01360"/>
    </source>
</evidence>
<keyword evidence="6 7" id="KW-0998">Cell outer membrane</keyword>
<dbReference type="NCBIfam" id="TIGR04056">
    <property type="entry name" value="OMP_RagA_SusC"/>
    <property type="match status" value="1"/>
</dbReference>
<dbReference type="InterPro" id="IPR012910">
    <property type="entry name" value="Plug_dom"/>
</dbReference>
<dbReference type="InterPro" id="IPR008969">
    <property type="entry name" value="CarboxyPept-like_regulatory"/>
</dbReference>
<dbReference type="Gene3D" id="2.170.130.10">
    <property type="entry name" value="TonB-dependent receptor, plug domain"/>
    <property type="match status" value="1"/>
</dbReference>
<evidence type="ECO:0000313" key="11">
    <source>
        <dbReference type="Proteomes" id="UP001348817"/>
    </source>
</evidence>
<keyword evidence="10" id="KW-0614">Plasmid</keyword>
<keyword evidence="3 7" id="KW-1134">Transmembrane beta strand</keyword>
<keyword evidence="11" id="KW-1185">Reference proteome</keyword>
<evidence type="ECO:0000256" key="1">
    <source>
        <dbReference type="ARBA" id="ARBA00004571"/>
    </source>
</evidence>
<proteinExistence type="inferred from homology"/>
<evidence type="ECO:0000256" key="3">
    <source>
        <dbReference type="ARBA" id="ARBA00022452"/>
    </source>
</evidence>
<keyword evidence="4 7" id="KW-0812">Transmembrane</keyword>
<evidence type="ECO:0000256" key="2">
    <source>
        <dbReference type="ARBA" id="ARBA00022448"/>
    </source>
</evidence>
<dbReference type="InterPro" id="IPR023996">
    <property type="entry name" value="TonB-dep_OMP_SusC/RagA"/>
</dbReference>
<sequence length="1155" mass="128208">MERGSYCQKNSRGTRLQPSPPTSLFYNLNRKFMRFFLERLLRCSHFFRKAWVYAFILLLSIQTGVWASAPDFKNKEPEKRQEQSLRLAVDILKKQTGYSFFFKENEVDLKTMVPLVKQGVGLEQNLKQILKGTKYDFKIIKKQVVIFLKNVTDDKASGQSKYKLRGTVSDAEDGEGIPGVTVRVKNTTRGANTDISGRYELEVNEGEILIFSYVGYIDQEIAVGSRTVIDVALSANVKELDEVVVTAFGLKREKKAVTYAAQQVQAEDMRKARSANVLNTLSGKVAGLTVSRGGTGVGSASKVILRGNRSISGSSQPIYIVDGMILNGDISNISPDDIESYNVLKGANAAALYGSRAANGAIVITTKSGNSGGKKYKVTLNTTYTMEEANVLMDYQNEYGQGFDGVYNAHAADSWGAKFDGSTVPHWSLAPGAPSEYRYVAQPDNVTDFFQTGHNFATNVGVASSGEVTDSYFSYTFTDAAGTVPNNELEGHNLNLRMTQRLGKVTVESKLNYIRQILDNQLYLGGGTPLNPIRQALRFPRNIRTQDAEQFEYFDETGERRQNFWKPGHNGSENPYWVTNRVLNNTLRERVLGFVSAKYQITDYLSLMARSSLDRTSDQREDKLYNDTYIRAPEGDFMTDNRVESQWNTDFLMNFNKDFNDWSVNANFGGNLSVDKYKGVRTANTQLNAANVFAISNAKNLIGSEVFAEKEVQSLYGFAQIGYKNAVFLDLTARNDWSSTLPEGNNSFFYPSVGLTVVASDLLPKLPDFLSFLKFRGSWAEVGNDTSPYRSQRTLSLQPGGVMQLDNVLPVSDLLPETTRSTELGFDMRLFENRIGFDFTWYKTNSFDQLFSTSLPVGSGASFKFLNGADIENRGVEMMLSATPIKGDFTWDIRLNYATNDSEVVELAEGFQSIAIGSADNYMTNARLDVGEPFGSVYGKGFKRDKNGNVIVGQNGIPLITEGKSVRVANFNPDWTGGIYNNFKYKNFNLSFLIDIRQGGDVVSYTSAVLAQEGLTEETLAGREGGLVFGENVFGGYSAVTEDGSPNTIQTNAQSFWKTMGNWTAPVGEAFIRDASNIRLRELVFGYRLPSKILKKTPFESVNVSLVGRNLFFISNKAGDLDPEVQVNQDNTGDGFSSFAPPTSRSYGFNLNISF</sequence>
<comment type="subcellular location">
    <subcellularLocation>
        <location evidence="1 7">Cell outer membrane</location>
        <topology evidence="1 7">Multi-pass membrane protein</topology>
    </subcellularLocation>
</comment>
<dbReference type="InterPro" id="IPR023997">
    <property type="entry name" value="TonB-dep_OMP_SusC/RagA_CS"/>
</dbReference>
<dbReference type="SUPFAM" id="SSF56935">
    <property type="entry name" value="Porins"/>
    <property type="match status" value="1"/>
</dbReference>
<evidence type="ECO:0000313" key="10">
    <source>
        <dbReference type="EMBL" id="BDD11890.1"/>
    </source>
</evidence>
<dbReference type="InterPro" id="IPR037066">
    <property type="entry name" value="Plug_dom_sf"/>
</dbReference>
<dbReference type="AlphaFoldDB" id="A0AAU9DKU8"/>
<evidence type="ECO:0000256" key="5">
    <source>
        <dbReference type="ARBA" id="ARBA00023136"/>
    </source>
</evidence>
<keyword evidence="2 7" id="KW-0813">Transport</keyword>
<dbReference type="PROSITE" id="PS52016">
    <property type="entry name" value="TONB_DEPENDENT_REC_3"/>
    <property type="match status" value="1"/>
</dbReference>
<keyword evidence="5 7" id="KW-0472">Membrane</keyword>
<reference evidence="10 11" key="1">
    <citation type="submission" date="2021-12" db="EMBL/GenBank/DDBJ databases">
        <title>Genome sequencing of bacteria with rrn-lacking chromosome and rrn-plasmid.</title>
        <authorList>
            <person name="Anda M."/>
            <person name="Iwasaki W."/>
        </authorList>
    </citation>
    <scope>NUCLEOTIDE SEQUENCE [LARGE SCALE GENOMIC DNA]</scope>
    <source>
        <strain evidence="10 11">DSM 100852</strain>
        <plasmid evidence="10 11">pFA2</plasmid>
    </source>
</reference>
<comment type="similarity">
    <text evidence="7">Belongs to the TonB-dependent receptor family.</text>
</comment>
<dbReference type="SUPFAM" id="SSF49464">
    <property type="entry name" value="Carboxypeptidase regulatory domain-like"/>
    <property type="match status" value="1"/>
</dbReference>
<feature type="domain" description="TonB-dependent receptor plug" evidence="9">
    <location>
        <begin position="254"/>
        <end position="361"/>
    </location>
</feature>
<dbReference type="InterPro" id="IPR036942">
    <property type="entry name" value="Beta-barrel_TonB_sf"/>
</dbReference>
<dbReference type="KEGG" id="fax:FUAX_43220"/>
<feature type="transmembrane region" description="Helical" evidence="8">
    <location>
        <begin position="50"/>
        <end position="69"/>
    </location>
</feature>
<name>A0AAU9DKU8_9BACT</name>
<dbReference type="Pfam" id="PF13715">
    <property type="entry name" value="CarbopepD_reg_2"/>
    <property type="match status" value="1"/>
</dbReference>
<dbReference type="Gene3D" id="2.60.40.1120">
    <property type="entry name" value="Carboxypeptidase-like, regulatory domain"/>
    <property type="match status" value="1"/>
</dbReference>
<accession>A0AAU9DKU8</accession>
<gene>
    <name evidence="10" type="ORF">FUAX_43220</name>
</gene>
<evidence type="ECO:0000256" key="4">
    <source>
        <dbReference type="ARBA" id="ARBA00022692"/>
    </source>
</evidence>
<organism evidence="10 11">
    <name type="scientific">Fulvitalea axinellae</name>
    <dbReference type="NCBI Taxonomy" id="1182444"/>
    <lineage>
        <taxon>Bacteria</taxon>
        <taxon>Pseudomonadati</taxon>
        <taxon>Bacteroidota</taxon>
        <taxon>Cytophagia</taxon>
        <taxon>Cytophagales</taxon>
        <taxon>Persicobacteraceae</taxon>
        <taxon>Fulvitalea</taxon>
    </lineage>
</organism>